<dbReference type="EMBL" id="JAMYWD010000003">
    <property type="protein sequence ID" value="KAJ4975446.1"/>
    <property type="molecule type" value="Genomic_DNA"/>
</dbReference>
<evidence type="ECO:0000256" key="1">
    <source>
        <dbReference type="SAM" id="MobiDB-lite"/>
    </source>
</evidence>
<feature type="region of interest" description="Disordered" evidence="1">
    <location>
        <begin position="30"/>
        <end position="79"/>
    </location>
</feature>
<organism evidence="2 3">
    <name type="scientific">Protea cynaroides</name>
    <dbReference type="NCBI Taxonomy" id="273540"/>
    <lineage>
        <taxon>Eukaryota</taxon>
        <taxon>Viridiplantae</taxon>
        <taxon>Streptophyta</taxon>
        <taxon>Embryophyta</taxon>
        <taxon>Tracheophyta</taxon>
        <taxon>Spermatophyta</taxon>
        <taxon>Magnoliopsida</taxon>
        <taxon>Proteales</taxon>
        <taxon>Proteaceae</taxon>
        <taxon>Protea</taxon>
    </lineage>
</organism>
<dbReference type="AlphaFoldDB" id="A0A9Q0KRN8"/>
<protein>
    <submittedName>
        <fullName evidence="2">Uncharacterized protein</fullName>
    </submittedName>
</protein>
<name>A0A9Q0KRN8_9MAGN</name>
<gene>
    <name evidence="2" type="ORF">NE237_000552</name>
</gene>
<evidence type="ECO:0000313" key="3">
    <source>
        <dbReference type="Proteomes" id="UP001141806"/>
    </source>
</evidence>
<accession>A0A9Q0KRN8</accession>
<proteinExistence type="predicted"/>
<keyword evidence="3" id="KW-1185">Reference proteome</keyword>
<sequence length="116" mass="12868">MQMMARITKSFSNDFFTSSYVIGMYKQNSKTTEPTGFTPGEQHPERFLEDNDESSGCGVQRRGAAASEDGRMATDISEPPGWAARKKKLVYCDPSFPLLIIKNSAIGWDSSSRFAT</sequence>
<dbReference type="Proteomes" id="UP001141806">
    <property type="component" value="Unassembled WGS sequence"/>
</dbReference>
<reference evidence="2" key="1">
    <citation type="journal article" date="2023" name="Plant J.">
        <title>The genome of the king protea, Protea cynaroides.</title>
        <authorList>
            <person name="Chang J."/>
            <person name="Duong T.A."/>
            <person name="Schoeman C."/>
            <person name="Ma X."/>
            <person name="Roodt D."/>
            <person name="Barker N."/>
            <person name="Li Z."/>
            <person name="Van de Peer Y."/>
            <person name="Mizrachi E."/>
        </authorList>
    </citation>
    <scope>NUCLEOTIDE SEQUENCE</scope>
    <source>
        <tissue evidence="2">Young leaves</tissue>
    </source>
</reference>
<evidence type="ECO:0000313" key="2">
    <source>
        <dbReference type="EMBL" id="KAJ4975446.1"/>
    </source>
</evidence>
<comment type="caution">
    <text evidence="2">The sequence shown here is derived from an EMBL/GenBank/DDBJ whole genome shotgun (WGS) entry which is preliminary data.</text>
</comment>